<dbReference type="PANTHER" id="PTHR47334">
    <property type="entry name" value="SPLICING FACTOR PWI DOMAIN-CONTAINING PROTEIN / RNA RECOGNITION MOTIF (RRM)-CONTAINING PROTEIN"/>
    <property type="match status" value="1"/>
</dbReference>
<feature type="region of interest" description="Disordered" evidence="3">
    <location>
        <begin position="763"/>
        <end position="823"/>
    </location>
</feature>
<dbReference type="PROSITE" id="PS50102">
    <property type="entry name" value="RRM"/>
    <property type="match status" value="1"/>
</dbReference>
<feature type="compositionally biased region" description="Basic and acidic residues" evidence="3">
    <location>
        <begin position="446"/>
        <end position="504"/>
    </location>
</feature>
<protein>
    <recommendedName>
        <fullName evidence="8">RNA-binding protein 25</fullName>
    </recommendedName>
</protein>
<keyword evidence="1" id="KW-0507">mRNA processing</keyword>
<feature type="compositionally biased region" description="Basic and acidic residues" evidence="3">
    <location>
        <begin position="765"/>
        <end position="823"/>
    </location>
</feature>
<evidence type="ECO:0000313" key="6">
    <source>
        <dbReference type="EMBL" id="KAK9935507.1"/>
    </source>
</evidence>
<dbReference type="Proteomes" id="UP001457282">
    <property type="component" value="Unassembled WGS sequence"/>
</dbReference>
<dbReference type="Pfam" id="PF01480">
    <property type="entry name" value="PWI"/>
    <property type="match status" value="1"/>
</dbReference>
<accession>A0AAW1XIF7</accession>
<feature type="compositionally biased region" description="Polar residues" evidence="3">
    <location>
        <begin position="661"/>
        <end position="686"/>
    </location>
</feature>
<evidence type="ECO:0000313" key="7">
    <source>
        <dbReference type="Proteomes" id="UP001457282"/>
    </source>
</evidence>
<dbReference type="SMART" id="SM00311">
    <property type="entry name" value="PWI"/>
    <property type="match status" value="1"/>
</dbReference>
<dbReference type="InterPro" id="IPR000504">
    <property type="entry name" value="RRM_dom"/>
</dbReference>
<feature type="compositionally biased region" description="Basic and acidic residues" evidence="3">
    <location>
        <begin position="312"/>
        <end position="322"/>
    </location>
</feature>
<feature type="region of interest" description="Disordered" evidence="3">
    <location>
        <begin position="312"/>
        <end position="368"/>
    </location>
</feature>
<dbReference type="InterPro" id="IPR036483">
    <property type="entry name" value="PWI_dom_sf"/>
</dbReference>
<feature type="compositionally biased region" description="Basic and acidic residues" evidence="3">
    <location>
        <begin position="524"/>
        <end position="541"/>
    </location>
</feature>
<dbReference type="Pfam" id="PF00076">
    <property type="entry name" value="RRM_1"/>
    <property type="match status" value="1"/>
</dbReference>
<sequence length="938" mass="105838">MADDPSTPAAQESIPPPDNPNSQSNQPDSIPVSTPPPSSTPIPVNPNPNPPLVSLPPPPPPSVSYAPQPVSTSVAFAVPPAAPSFRPVPQFSPMLNYQNPGVPPPGVSSAAPMAPGVPVPVPVPQHMLHYQMQPMRPYAPMPNGYSAPPQGTIPPPGLLRYPSPYPAMLRPAFPPRPVGGIGLLPSVQRAPMLGIPGVRPIIPPVVRPALPSVTPAEKPQTTVYVGKIAPTVDNDFMLYLLQLCGPVKSWKRAQDPTDGTPRGFGFCDFESAEGVLRALRLLSKFNIDGQELVLNVNQATREYLERFVEKKNENSKKLKETQAEGDDKEGESTIDKAVLSVSVVDSKEEDSNSGNKESNTTNFGIVTDEDREADRVALEKLTSLIEERLKTNPLPPPPPLAPGDRNGNSNSELPAKSRDGDSDVDITRNDASEEKNDEETTSDNKAASEQDRLETSSPERSRKPDRSRERDRERDVKQEKEREIERYERETERERIRKEREQRRKIEDAERKFEECLKDWEYREREKQKQRQYEKEREKDRERKRKKDVINEEDDEEEDSRKRWWRNAWEEKRKRRQREKEDDLADRLKEEEQIAEANRRADEEKQLQQLRDALKASSGHLPDGREKTALAEESCLESKDMAIEQDNETGSGHENHLGDGTLQNGNTGDESTMASVSASEPLQSGSAPAKKLGFGLVGSGKRTSVPSVFNEEDDDAHKDKKMRPLVPIDYSTEELQAVEPAVSGQAPPNLAAAAEFAKRISNVSSKEEKYDAEKDKNRRANDRSSQRDRDRNDDDTNRTRDENTIDRDTDREHGRDRPRTTDTMKLLDAKQLIDMIPRTKEELFSYEINWAIYEKHALHERMKPWISKKITEFLGEEETTLVDYIVSSTQEHVGAERMLQLLQSILDEEAEMFVLKMWRMLIFEIKKVETGLPSKTRS</sequence>
<keyword evidence="7" id="KW-1185">Reference proteome</keyword>
<gene>
    <name evidence="6" type="ORF">M0R45_022608</name>
</gene>
<dbReference type="PANTHER" id="PTHR47334:SF2">
    <property type="entry name" value="RNA-BINDING MOTIF PROTEIN 25"/>
    <property type="match status" value="1"/>
</dbReference>
<evidence type="ECO:0008006" key="8">
    <source>
        <dbReference type="Google" id="ProtNLM"/>
    </source>
</evidence>
<feature type="compositionally biased region" description="Basic and acidic residues" evidence="3">
    <location>
        <begin position="415"/>
        <end position="434"/>
    </location>
</feature>
<organism evidence="6 7">
    <name type="scientific">Rubus argutus</name>
    <name type="common">Southern blackberry</name>
    <dbReference type="NCBI Taxonomy" id="59490"/>
    <lineage>
        <taxon>Eukaryota</taxon>
        <taxon>Viridiplantae</taxon>
        <taxon>Streptophyta</taxon>
        <taxon>Embryophyta</taxon>
        <taxon>Tracheophyta</taxon>
        <taxon>Spermatophyta</taxon>
        <taxon>Magnoliopsida</taxon>
        <taxon>eudicotyledons</taxon>
        <taxon>Gunneridae</taxon>
        <taxon>Pentapetalae</taxon>
        <taxon>rosids</taxon>
        <taxon>fabids</taxon>
        <taxon>Rosales</taxon>
        <taxon>Rosaceae</taxon>
        <taxon>Rosoideae</taxon>
        <taxon>Rosoideae incertae sedis</taxon>
        <taxon>Rubus</taxon>
    </lineage>
</organism>
<feature type="compositionally biased region" description="Low complexity" evidence="3">
    <location>
        <begin position="20"/>
        <end position="32"/>
    </location>
</feature>
<keyword evidence="2" id="KW-0694">RNA-binding</keyword>
<dbReference type="GO" id="GO:0006397">
    <property type="term" value="P:mRNA processing"/>
    <property type="evidence" value="ECO:0007669"/>
    <property type="project" value="UniProtKB-KW"/>
</dbReference>
<feature type="region of interest" description="Disordered" evidence="3">
    <location>
        <begin position="595"/>
        <end position="728"/>
    </location>
</feature>
<feature type="compositionally biased region" description="Polar residues" evidence="3">
    <location>
        <begin position="352"/>
        <end position="364"/>
    </location>
</feature>
<feature type="domain" description="PWI" evidence="5">
    <location>
        <begin position="841"/>
        <end position="938"/>
    </location>
</feature>
<dbReference type="InterPro" id="IPR035979">
    <property type="entry name" value="RBD_domain_sf"/>
</dbReference>
<feature type="region of interest" description="Disordered" evidence="3">
    <location>
        <begin position="524"/>
        <end position="561"/>
    </location>
</feature>
<dbReference type="SUPFAM" id="SSF101233">
    <property type="entry name" value="PWI domain"/>
    <property type="match status" value="1"/>
</dbReference>
<evidence type="ECO:0000259" key="5">
    <source>
        <dbReference type="PROSITE" id="PS51025"/>
    </source>
</evidence>
<dbReference type="PRINTS" id="PR01217">
    <property type="entry name" value="PRICHEXTENSN"/>
</dbReference>
<dbReference type="AlphaFoldDB" id="A0AAW1XIF7"/>
<comment type="caution">
    <text evidence="6">The sequence shown here is derived from an EMBL/GenBank/DDBJ whole genome shotgun (WGS) entry which is preliminary data.</text>
</comment>
<evidence type="ECO:0000256" key="3">
    <source>
        <dbReference type="SAM" id="MobiDB-lite"/>
    </source>
</evidence>
<dbReference type="InterPro" id="IPR034268">
    <property type="entry name" value="RBM25_RRM"/>
</dbReference>
<feature type="compositionally biased region" description="Basic and acidic residues" evidence="3">
    <location>
        <begin position="595"/>
        <end position="606"/>
    </location>
</feature>
<feature type="domain" description="RRM" evidence="4">
    <location>
        <begin position="221"/>
        <end position="301"/>
    </location>
</feature>
<dbReference type="InterPro" id="IPR002483">
    <property type="entry name" value="PWI_dom"/>
</dbReference>
<evidence type="ECO:0000256" key="2">
    <source>
        <dbReference type="PROSITE-ProRule" id="PRU00176"/>
    </source>
</evidence>
<feature type="compositionally biased region" description="Basic and acidic residues" evidence="3">
    <location>
        <begin position="622"/>
        <end position="642"/>
    </location>
</feature>
<dbReference type="InterPro" id="IPR012677">
    <property type="entry name" value="Nucleotide-bd_a/b_plait_sf"/>
</dbReference>
<dbReference type="InterPro" id="IPR053294">
    <property type="entry name" value="RBM_PWI_domain"/>
</dbReference>
<dbReference type="Gene3D" id="1.20.1390.10">
    <property type="entry name" value="PWI domain"/>
    <property type="match status" value="1"/>
</dbReference>
<dbReference type="EMBL" id="JBEDUW010000004">
    <property type="protein sequence ID" value="KAK9935507.1"/>
    <property type="molecule type" value="Genomic_DNA"/>
</dbReference>
<dbReference type="SUPFAM" id="SSF54928">
    <property type="entry name" value="RNA-binding domain, RBD"/>
    <property type="match status" value="1"/>
</dbReference>
<dbReference type="CDD" id="cd12446">
    <property type="entry name" value="RRM_RBM25"/>
    <property type="match status" value="1"/>
</dbReference>
<feature type="region of interest" description="Disordered" evidence="3">
    <location>
        <begin position="387"/>
        <end position="504"/>
    </location>
</feature>
<proteinExistence type="predicted"/>
<feature type="region of interest" description="Disordered" evidence="3">
    <location>
        <begin position="1"/>
        <end position="65"/>
    </location>
</feature>
<dbReference type="PROSITE" id="PS51025">
    <property type="entry name" value="PWI"/>
    <property type="match status" value="1"/>
</dbReference>
<name>A0AAW1XIF7_RUBAR</name>
<dbReference type="SMART" id="SM00360">
    <property type="entry name" value="RRM"/>
    <property type="match status" value="1"/>
</dbReference>
<dbReference type="Gene3D" id="3.30.70.330">
    <property type="match status" value="1"/>
</dbReference>
<reference evidence="6 7" key="1">
    <citation type="journal article" date="2023" name="G3 (Bethesda)">
        <title>A chromosome-length genome assembly and annotation of blackberry (Rubus argutus, cv. 'Hillquist').</title>
        <authorList>
            <person name="Bruna T."/>
            <person name="Aryal R."/>
            <person name="Dudchenko O."/>
            <person name="Sargent D.J."/>
            <person name="Mead D."/>
            <person name="Buti M."/>
            <person name="Cavallini A."/>
            <person name="Hytonen T."/>
            <person name="Andres J."/>
            <person name="Pham M."/>
            <person name="Weisz D."/>
            <person name="Mascagni F."/>
            <person name="Usai G."/>
            <person name="Natali L."/>
            <person name="Bassil N."/>
            <person name="Fernandez G.E."/>
            <person name="Lomsadze A."/>
            <person name="Armour M."/>
            <person name="Olukolu B."/>
            <person name="Poorten T."/>
            <person name="Britton C."/>
            <person name="Davik J."/>
            <person name="Ashrafi H."/>
            <person name="Aiden E.L."/>
            <person name="Borodovsky M."/>
            <person name="Worthington M."/>
        </authorList>
    </citation>
    <scope>NUCLEOTIDE SEQUENCE [LARGE SCALE GENOMIC DNA]</scope>
    <source>
        <strain evidence="6">PI 553951</strain>
    </source>
</reference>
<feature type="compositionally biased region" description="Pro residues" evidence="3">
    <location>
        <begin position="33"/>
        <end position="62"/>
    </location>
</feature>
<evidence type="ECO:0000256" key="1">
    <source>
        <dbReference type="ARBA" id="ARBA00022664"/>
    </source>
</evidence>
<dbReference type="GO" id="GO:0003723">
    <property type="term" value="F:RNA binding"/>
    <property type="evidence" value="ECO:0007669"/>
    <property type="project" value="UniProtKB-UniRule"/>
</dbReference>
<evidence type="ECO:0000259" key="4">
    <source>
        <dbReference type="PROSITE" id="PS50102"/>
    </source>
</evidence>
<dbReference type="FunFam" id="1.20.1390.10:FF:000008">
    <property type="entry name" value="RNA Binding Motif protein homolog"/>
    <property type="match status" value="1"/>
</dbReference>